<evidence type="ECO:0000256" key="3">
    <source>
        <dbReference type="ARBA" id="ARBA00023002"/>
    </source>
</evidence>
<dbReference type="Gene3D" id="3.40.50.720">
    <property type="entry name" value="NAD(P)-binding Rossmann-like Domain"/>
    <property type="match status" value="2"/>
</dbReference>
<evidence type="ECO:0000256" key="4">
    <source>
        <dbReference type="SAM" id="MobiDB-lite"/>
    </source>
</evidence>
<dbReference type="PANTHER" id="PTHR24320">
    <property type="entry name" value="RETINOL DEHYDROGENASE"/>
    <property type="match status" value="1"/>
</dbReference>
<keyword evidence="2" id="KW-0521">NADP</keyword>
<evidence type="ECO:0000313" key="5">
    <source>
        <dbReference type="EMBL" id="KAK3167466.1"/>
    </source>
</evidence>
<evidence type="ECO:0000313" key="6">
    <source>
        <dbReference type="Proteomes" id="UP001276659"/>
    </source>
</evidence>
<gene>
    <name evidence="5" type="ORF">OEA41_010593</name>
</gene>
<dbReference type="Pfam" id="PF00106">
    <property type="entry name" value="adh_short"/>
    <property type="match status" value="1"/>
</dbReference>
<sequence>MLTNNAITAVSILSRRPVPMAEGHPKVKVIINTDFNQYPAEILEQLKGATGCVWALGVSANDVSKEVYEDITVSYPLAAAKVFASLSESFKFVYVSGEGATTTPGRLTPFFGRVKGRIEAELLNLSTKPGYESLKPYCLRPAGVDPRFHEEIHAWVPKLKPAAKAIGLPIALGVLRTVSPGLISPTKELGRVLVELAMSDGEPLNGAGVSGEGRTISNAKKTIQTLQGINNGRPNQPDHEIHRKELPDLTGKVRDPPFPLYSSCQYQAILTNNTPGLPNKRRHLRHQPLTLKDPLRLQRQNLHRRTLRVESHKSHDLNLDAFSKRKRLAHHLDLNDLSTVKQSAESFLSKGTRLNVLWNNAGIMVPPQGLKTKQNHEAQLGINCLGPFLFTKILTPVLASTAKSASRGSVRVVWLGSSAAEAFASKVGVDMRNLDYKDEKSAWYNYGVSKSGNILYSKEFATRSQADGILSVSLNPGNLKTQLQRHKFGIQALIMNFFLYIPIHRA</sequence>
<dbReference type="AlphaFoldDB" id="A0AAD9YY52"/>
<keyword evidence="3" id="KW-0560">Oxidoreductase</keyword>
<proteinExistence type="inferred from homology"/>
<dbReference type="GO" id="GO:0016491">
    <property type="term" value="F:oxidoreductase activity"/>
    <property type="evidence" value="ECO:0007669"/>
    <property type="project" value="UniProtKB-KW"/>
</dbReference>
<name>A0AAD9YY52_9LECA</name>
<dbReference type="PANTHER" id="PTHR24320:SF236">
    <property type="entry name" value="SHORT-CHAIN DEHYDROGENASE-RELATED"/>
    <property type="match status" value="1"/>
</dbReference>
<feature type="compositionally biased region" description="Basic and acidic residues" evidence="4">
    <location>
        <begin position="236"/>
        <end position="250"/>
    </location>
</feature>
<accession>A0AAD9YY52</accession>
<dbReference type="InterPro" id="IPR036291">
    <property type="entry name" value="NAD(P)-bd_dom_sf"/>
</dbReference>
<protein>
    <submittedName>
        <fullName evidence="5">Uncharacterized protein</fullName>
    </submittedName>
</protein>
<organism evidence="5 6">
    <name type="scientific">Lepraria neglecta</name>
    <dbReference type="NCBI Taxonomy" id="209136"/>
    <lineage>
        <taxon>Eukaryota</taxon>
        <taxon>Fungi</taxon>
        <taxon>Dikarya</taxon>
        <taxon>Ascomycota</taxon>
        <taxon>Pezizomycotina</taxon>
        <taxon>Lecanoromycetes</taxon>
        <taxon>OSLEUM clade</taxon>
        <taxon>Lecanoromycetidae</taxon>
        <taxon>Lecanorales</taxon>
        <taxon>Lecanorineae</taxon>
        <taxon>Stereocaulaceae</taxon>
        <taxon>Lepraria</taxon>
    </lineage>
</organism>
<keyword evidence="6" id="KW-1185">Reference proteome</keyword>
<evidence type="ECO:0000256" key="2">
    <source>
        <dbReference type="ARBA" id="ARBA00022857"/>
    </source>
</evidence>
<comment type="caution">
    <text evidence="5">The sequence shown here is derived from an EMBL/GenBank/DDBJ whole genome shotgun (WGS) entry which is preliminary data.</text>
</comment>
<dbReference type="EMBL" id="JASNWA010000011">
    <property type="protein sequence ID" value="KAK3167466.1"/>
    <property type="molecule type" value="Genomic_DNA"/>
</dbReference>
<dbReference type="InterPro" id="IPR002347">
    <property type="entry name" value="SDR_fam"/>
</dbReference>
<reference evidence="5" key="1">
    <citation type="submission" date="2022-11" db="EMBL/GenBank/DDBJ databases">
        <title>Chromosomal genome sequence assembly and mating type (MAT) locus characterization of the leprose asexual lichenized fungus Lepraria neglecta (Nyl.) Erichsen.</title>
        <authorList>
            <person name="Allen J.L."/>
            <person name="Pfeffer B."/>
        </authorList>
    </citation>
    <scope>NUCLEOTIDE SEQUENCE</scope>
    <source>
        <strain evidence="5">Allen 5258</strain>
    </source>
</reference>
<dbReference type="SUPFAM" id="SSF51735">
    <property type="entry name" value="NAD(P)-binding Rossmann-fold domains"/>
    <property type="match status" value="2"/>
</dbReference>
<feature type="region of interest" description="Disordered" evidence="4">
    <location>
        <begin position="229"/>
        <end position="250"/>
    </location>
</feature>
<evidence type="ECO:0000256" key="1">
    <source>
        <dbReference type="ARBA" id="ARBA00006484"/>
    </source>
</evidence>
<dbReference type="Proteomes" id="UP001276659">
    <property type="component" value="Unassembled WGS sequence"/>
</dbReference>
<comment type="similarity">
    <text evidence="1">Belongs to the short-chain dehydrogenases/reductases (SDR) family.</text>
</comment>